<dbReference type="PANTHER" id="PTHR37265">
    <property type="entry name" value="OS01G0195300 PROTEIN"/>
    <property type="match status" value="1"/>
</dbReference>
<reference evidence="1 2" key="1">
    <citation type="journal article" date="2020" name="bioRxiv">
        <title>Sequence and annotation of 42 cannabis genomes reveals extensive copy number variation in cannabinoid synthesis and pathogen resistance genes.</title>
        <authorList>
            <person name="Mckernan K.J."/>
            <person name="Helbert Y."/>
            <person name="Kane L.T."/>
            <person name="Ebling H."/>
            <person name="Zhang L."/>
            <person name="Liu B."/>
            <person name="Eaton Z."/>
            <person name="Mclaughlin S."/>
            <person name="Kingan S."/>
            <person name="Baybayan P."/>
            <person name="Concepcion G."/>
            <person name="Jordan M."/>
            <person name="Riva A."/>
            <person name="Barbazuk W."/>
            <person name="Harkins T."/>
        </authorList>
    </citation>
    <scope>NUCLEOTIDE SEQUENCE [LARGE SCALE GENOMIC DNA]</scope>
    <source>
        <strain evidence="2">cv. Jamaican Lion 4</strain>
        <tissue evidence="1">Leaf</tissue>
    </source>
</reference>
<accession>A0A7J6DP50</accession>
<dbReference type="EMBL" id="JAATIQ010000762">
    <property type="protein sequence ID" value="KAF4347848.1"/>
    <property type="molecule type" value="Genomic_DNA"/>
</dbReference>
<gene>
    <name evidence="1" type="ORF">G4B88_030581</name>
</gene>
<dbReference type="AlphaFoldDB" id="A0A7J6DP50"/>
<protein>
    <submittedName>
        <fullName evidence="1">Uncharacterized protein</fullName>
    </submittedName>
</protein>
<organism evidence="1 2">
    <name type="scientific">Cannabis sativa</name>
    <name type="common">Hemp</name>
    <name type="synonym">Marijuana</name>
    <dbReference type="NCBI Taxonomy" id="3483"/>
    <lineage>
        <taxon>Eukaryota</taxon>
        <taxon>Viridiplantae</taxon>
        <taxon>Streptophyta</taxon>
        <taxon>Embryophyta</taxon>
        <taxon>Tracheophyta</taxon>
        <taxon>Spermatophyta</taxon>
        <taxon>Magnoliopsida</taxon>
        <taxon>eudicotyledons</taxon>
        <taxon>Gunneridae</taxon>
        <taxon>Pentapetalae</taxon>
        <taxon>rosids</taxon>
        <taxon>fabids</taxon>
        <taxon>Rosales</taxon>
        <taxon>Cannabaceae</taxon>
        <taxon>Cannabis</taxon>
    </lineage>
</organism>
<sequence>MEEPGPKPIPDPEAFGDITGKFIGLMTEEVEEDDGTAAEISPEIPIREELIEEVMQELYREISSNGPGLGPGFGPARPKSFDINNESCGASFSESASTVMAGLEYVAAAGEVAGRNVGSPAAMWRECGCDWSWGDEGFDDEVMMIKNNNSTKKNGVVEMDGCDRGSDDDEWLARVLSWGPLEIGPWF</sequence>
<name>A0A7J6DP50_CANSA</name>
<keyword evidence="2" id="KW-1185">Reference proteome</keyword>
<comment type="caution">
    <text evidence="1">The sequence shown here is derived from an EMBL/GenBank/DDBJ whole genome shotgun (WGS) entry which is preliminary data.</text>
</comment>
<evidence type="ECO:0000313" key="2">
    <source>
        <dbReference type="Proteomes" id="UP000583929"/>
    </source>
</evidence>
<dbReference type="PANTHER" id="PTHR37265:SF8">
    <property type="match status" value="1"/>
</dbReference>
<evidence type="ECO:0000313" key="1">
    <source>
        <dbReference type="EMBL" id="KAF4347848.1"/>
    </source>
</evidence>
<proteinExistence type="predicted"/>
<dbReference type="Proteomes" id="UP000583929">
    <property type="component" value="Unassembled WGS sequence"/>
</dbReference>